<evidence type="ECO:0000256" key="5">
    <source>
        <dbReference type="ARBA" id="ARBA00022824"/>
    </source>
</evidence>
<evidence type="ECO:0000313" key="11">
    <source>
        <dbReference type="EMBL" id="GFT15410.1"/>
    </source>
</evidence>
<dbReference type="PROSITE" id="PS00086">
    <property type="entry name" value="CYTOCHROME_P450"/>
    <property type="match status" value="1"/>
</dbReference>
<dbReference type="GO" id="GO:0004497">
    <property type="term" value="F:monooxygenase activity"/>
    <property type="evidence" value="ECO:0007669"/>
    <property type="project" value="UniProtKB-KW"/>
</dbReference>
<comment type="similarity">
    <text evidence="3 10">Belongs to the cytochrome P450 family.</text>
</comment>
<dbReference type="InterPro" id="IPR036396">
    <property type="entry name" value="Cyt_P450_sf"/>
</dbReference>
<dbReference type="InterPro" id="IPR001128">
    <property type="entry name" value="Cyt_P450"/>
</dbReference>
<comment type="caution">
    <text evidence="11">The sequence shown here is derived from an EMBL/GenBank/DDBJ whole genome shotgun (WGS) entry which is preliminary data.</text>
</comment>
<dbReference type="InterPro" id="IPR050196">
    <property type="entry name" value="Cytochrome_P450_Monoox"/>
</dbReference>
<evidence type="ECO:0000256" key="10">
    <source>
        <dbReference type="RuleBase" id="RU000461"/>
    </source>
</evidence>
<name>A0A8X6NJ16_NEPPI</name>
<evidence type="ECO:0000256" key="8">
    <source>
        <dbReference type="ARBA" id="ARBA00023136"/>
    </source>
</evidence>
<proteinExistence type="inferred from homology"/>
<keyword evidence="5" id="KW-0256">Endoplasmic reticulum</keyword>
<accession>A0A8X6NJ16</accession>
<evidence type="ECO:0000256" key="7">
    <source>
        <dbReference type="ARBA" id="ARBA00023033"/>
    </source>
</evidence>
<keyword evidence="6 9" id="KW-0408">Iron</keyword>
<sequence>MQYLHGNKDGKKGKRKALMDLLLELHFENQELSEEDICEEVNTFVSAGHETVSLTITWALYLIGLYPDVQAKIHEELDRIFGTDAEREVTESDLNDLKYLNCVLKVFSSFNLLSAKETLAPTIVYCHSAILLTNYRKEVKLKNSVKIPEYGYIPFSAGPRNCIGQKFAIMEMKTIVSSILRNYTIESLDSRDKVLPQIQVTLHPSTPIRVRIRPRRI</sequence>
<dbReference type="PANTHER" id="PTHR24291:SF189">
    <property type="entry name" value="CYTOCHROME P450 4C3-RELATED"/>
    <property type="match status" value="1"/>
</dbReference>
<comment type="cofactor">
    <cofactor evidence="1 9">
        <name>heme</name>
        <dbReference type="ChEBI" id="CHEBI:30413"/>
    </cofactor>
</comment>
<feature type="binding site" description="axial binding residue" evidence="9">
    <location>
        <position position="162"/>
    </location>
    <ligand>
        <name>heme</name>
        <dbReference type="ChEBI" id="CHEBI:30413"/>
    </ligand>
    <ligandPart>
        <name>Fe</name>
        <dbReference type="ChEBI" id="CHEBI:18248"/>
    </ligandPart>
</feature>
<evidence type="ECO:0000313" key="12">
    <source>
        <dbReference type="Proteomes" id="UP000887013"/>
    </source>
</evidence>
<dbReference type="PANTHER" id="PTHR24291">
    <property type="entry name" value="CYTOCHROME P450 FAMILY 4"/>
    <property type="match status" value="1"/>
</dbReference>
<evidence type="ECO:0000256" key="9">
    <source>
        <dbReference type="PIRSR" id="PIRSR602401-1"/>
    </source>
</evidence>
<dbReference type="Pfam" id="PF00067">
    <property type="entry name" value="p450"/>
    <property type="match status" value="2"/>
</dbReference>
<dbReference type="GO" id="GO:0016705">
    <property type="term" value="F:oxidoreductase activity, acting on paired donors, with incorporation or reduction of molecular oxygen"/>
    <property type="evidence" value="ECO:0007669"/>
    <property type="project" value="InterPro"/>
</dbReference>
<dbReference type="InterPro" id="IPR002401">
    <property type="entry name" value="Cyt_P450_E_grp-I"/>
</dbReference>
<keyword evidence="10" id="KW-0560">Oxidoreductase</keyword>
<dbReference type="Proteomes" id="UP000887013">
    <property type="component" value="Unassembled WGS sequence"/>
</dbReference>
<evidence type="ECO:0000256" key="3">
    <source>
        <dbReference type="ARBA" id="ARBA00010617"/>
    </source>
</evidence>
<reference evidence="11" key="1">
    <citation type="submission" date="2020-08" db="EMBL/GenBank/DDBJ databases">
        <title>Multicomponent nature underlies the extraordinary mechanical properties of spider dragline silk.</title>
        <authorList>
            <person name="Kono N."/>
            <person name="Nakamura H."/>
            <person name="Mori M."/>
            <person name="Yoshida Y."/>
            <person name="Ohtoshi R."/>
            <person name="Malay A.D."/>
            <person name="Moran D.A.P."/>
            <person name="Tomita M."/>
            <person name="Numata K."/>
            <person name="Arakawa K."/>
        </authorList>
    </citation>
    <scope>NUCLEOTIDE SEQUENCE</scope>
</reference>
<evidence type="ECO:0000256" key="1">
    <source>
        <dbReference type="ARBA" id="ARBA00001971"/>
    </source>
</evidence>
<evidence type="ECO:0000256" key="6">
    <source>
        <dbReference type="ARBA" id="ARBA00023004"/>
    </source>
</evidence>
<comment type="subcellular location">
    <subcellularLocation>
        <location evidence="2">Endoplasmic reticulum membrane</location>
    </subcellularLocation>
</comment>
<dbReference type="OrthoDB" id="2023at2759"/>
<dbReference type="Gene3D" id="1.10.630.10">
    <property type="entry name" value="Cytochrome P450"/>
    <property type="match status" value="2"/>
</dbReference>
<dbReference type="GO" id="GO:0020037">
    <property type="term" value="F:heme binding"/>
    <property type="evidence" value="ECO:0007669"/>
    <property type="project" value="InterPro"/>
</dbReference>
<dbReference type="AlphaFoldDB" id="A0A8X6NJ16"/>
<dbReference type="EMBL" id="BMAW01058265">
    <property type="protein sequence ID" value="GFT15410.1"/>
    <property type="molecule type" value="Genomic_DNA"/>
</dbReference>
<keyword evidence="8" id="KW-0472">Membrane</keyword>
<keyword evidence="12" id="KW-1185">Reference proteome</keyword>
<dbReference type="SUPFAM" id="SSF48264">
    <property type="entry name" value="Cytochrome P450"/>
    <property type="match status" value="1"/>
</dbReference>
<dbReference type="InterPro" id="IPR017972">
    <property type="entry name" value="Cyt_P450_CS"/>
</dbReference>
<protein>
    <submittedName>
        <fullName evidence="11">Cytochrome P450 4c3</fullName>
    </submittedName>
</protein>
<keyword evidence="4 9" id="KW-0349">Heme</keyword>
<dbReference type="GO" id="GO:0005506">
    <property type="term" value="F:iron ion binding"/>
    <property type="evidence" value="ECO:0007669"/>
    <property type="project" value="InterPro"/>
</dbReference>
<dbReference type="PRINTS" id="PR00385">
    <property type="entry name" value="P450"/>
</dbReference>
<keyword evidence="9 10" id="KW-0479">Metal-binding</keyword>
<dbReference type="GO" id="GO:0005789">
    <property type="term" value="C:endoplasmic reticulum membrane"/>
    <property type="evidence" value="ECO:0007669"/>
    <property type="project" value="UniProtKB-SubCell"/>
</dbReference>
<gene>
    <name evidence="11" type="primary">Cyp4c3</name>
    <name evidence="11" type="ORF">NPIL_428931</name>
</gene>
<organism evidence="11 12">
    <name type="scientific">Nephila pilipes</name>
    <name type="common">Giant wood spider</name>
    <name type="synonym">Nephila maculata</name>
    <dbReference type="NCBI Taxonomy" id="299642"/>
    <lineage>
        <taxon>Eukaryota</taxon>
        <taxon>Metazoa</taxon>
        <taxon>Ecdysozoa</taxon>
        <taxon>Arthropoda</taxon>
        <taxon>Chelicerata</taxon>
        <taxon>Arachnida</taxon>
        <taxon>Araneae</taxon>
        <taxon>Araneomorphae</taxon>
        <taxon>Entelegynae</taxon>
        <taxon>Araneoidea</taxon>
        <taxon>Nephilidae</taxon>
        <taxon>Nephila</taxon>
    </lineage>
</organism>
<evidence type="ECO:0000256" key="2">
    <source>
        <dbReference type="ARBA" id="ARBA00004586"/>
    </source>
</evidence>
<dbReference type="PRINTS" id="PR00463">
    <property type="entry name" value="EP450I"/>
</dbReference>
<keyword evidence="7 10" id="KW-0503">Monooxygenase</keyword>
<evidence type="ECO:0000256" key="4">
    <source>
        <dbReference type="ARBA" id="ARBA00022617"/>
    </source>
</evidence>